<name>A0A5N6M8J7_9ASTR</name>
<accession>A0A5N6M8J7</accession>
<dbReference type="AlphaFoldDB" id="A0A5N6M8J7"/>
<keyword evidence="2" id="KW-1185">Reference proteome</keyword>
<evidence type="ECO:0000313" key="2">
    <source>
        <dbReference type="Proteomes" id="UP000326396"/>
    </source>
</evidence>
<reference evidence="1 2" key="1">
    <citation type="submission" date="2019-05" db="EMBL/GenBank/DDBJ databases">
        <title>Mikania micrantha, genome provides insights into the molecular mechanism of rapid growth.</title>
        <authorList>
            <person name="Liu B."/>
        </authorList>
    </citation>
    <scope>NUCLEOTIDE SEQUENCE [LARGE SCALE GENOMIC DNA]</scope>
    <source>
        <strain evidence="1">NLD-2019</strain>
        <tissue evidence="1">Leaf</tissue>
    </source>
</reference>
<sequence>MDSSCGRFWWSRLKAADLGKRKGFRWHPLPFKILNFKYAVKVWSLSRFYCLRPHRHTARDATRKNNSRRRHRNTVVRIETNPSAVADANRNGEDCGGSGVPHGTKPKTYGWCKRVALDVGDAASSTGLQHNSYAINTNDIGKATGSH</sequence>
<comment type="caution">
    <text evidence="1">The sequence shown here is derived from an EMBL/GenBank/DDBJ whole genome shotgun (WGS) entry which is preliminary data.</text>
</comment>
<evidence type="ECO:0000313" key="1">
    <source>
        <dbReference type="EMBL" id="KAD3336975.1"/>
    </source>
</evidence>
<dbReference type="EMBL" id="SZYD01000016">
    <property type="protein sequence ID" value="KAD3336975.1"/>
    <property type="molecule type" value="Genomic_DNA"/>
</dbReference>
<dbReference type="Proteomes" id="UP000326396">
    <property type="component" value="Linkage Group LG6"/>
</dbReference>
<proteinExistence type="predicted"/>
<gene>
    <name evidence="1" type="ORF">E3N88_32495</name>
</gene>
<organism evidence="1 2">
    <name type="scientific">Mikania micrantha</name>
    <name type="common">bitter vine</name>
    <dbReference type="NCBI Taxonomy" id="192012"/>
    <lineage>
        <taxon>Eukaryota</taxon>
        <taxon>Viridiplantae</taxon>
        <taxon>Streptophyta</taxon>
        <taxon>Embryophyta</taxon>
        <taxon>Tracheophyta</taxon>
        <taxon>Spermatophyta</taxon>
        <taxon>Magnoliopsida</taxon>
        <taxon>eudicotyledons</taxon>
        <taxon>Gunneridae</taxon>
        <taxon>Pentapetalae</taxon>
        <taxon>asterids</taxon>
        <taxon>campanulids</taxon>
        <taxon>Asterales</taxon>
        <taxon>Asteraceae</taxon>
        <taxon>Asteroideae</taxon>
        <taxon>Heliantheae alliance</taxon>
        <taxon>Eupatorieae</taxon>
        <taxon>Mikania</taxon>
    </lineage>
</organism>
<protein>
    <submittedName>
        <fullName evidence="1">Uncharacterized protein</fullName>
    </submittedName>
</protein>